<accession>A0A7C2K2L1</accession>
<reference evidence="3" key="1">
    <citation type="journal article" date="2020" name="mSystems">
        <title>Genome- and Community-Level Interaction Insights into Carbon Utilization and Element Cycling Functions of Hydrothermarchaeota in Hydrothermal Sediment.</title>
        <authorList>
            <person name="Zhou Z."/>
            <person name="Liu Y."/>
            <person name="Xu W."/>
            <person name="Pan J."/>
            <person name="Luo Z.H."/>
            <person name="Li M."/>
        </authorList>
    </citation>
    <scope>NUCLEOTIDE SEQUENCE [LARGE SCALE GENOMIC DNA]</scope>
    <source>
        <strain evidence="3">SpSt-339</strain>
    </source>
</reference>
<gene>
    <name evidence="3" type="ORF">ENQ76_14400</name>
</gene>
<name>A0A7C2K2L1_9PLAN</name>
<proteinExistence type="predicted"/>
<dbReference type="Gene3D" id="3.40.50.11770">
    <property type="match status" value="1"/>
</dbReference>
<dbReference type="SUPFAM" id="SSF56059">
    <property type="entry name" value="Glutathione synthetase ATP-binding domain-like"/>
    <property type="match status" value="1"/>
</dbReference>
<dbReference type="InterPro" id="IPR003806">
    <property type="entry name" value="ATP-grasp_PylC-type"/>
</dbReference>
<comment type="caution">
    <text evidence="3">The sequence shown here is derived from an EMBL/GenBank/DDBJ whole genome shotgun (WGS) entry which is preliminary data.</text>
</comment>
<keyword evidence="1" id="KW-0067">ATP-binding</keyword>
<feature type="domain" description="ATP-grasp" evidence="2">
    <location>
        <begin position="127"/>
        <end position="317"/>
    </location>
</feature>
<dbReference type="InterPro" id="IPR024710">
    <property type="entry name" value="MfnD"/>
</dbReference>
<dbReference type="EMBL" id="DSOK01000395">
    <property type="protein sequence ID" value="HEN16647.1"/>
    <property type="molecule type" value="Genomic_DNA"/>
</dbReference>
<protein>
    <submittedName>
        <fullName evidence="3">ATP-grasp domain-containing protein</fullName>
    </submittedName>
</protein>
<dbReference type="GO" id="GO:0005524">
    <property type="term" value="F:ATP binding"/>
    <property type="evidence" value="ECO:0007669"/>
    <property type="project" value="UniProtKB-UniRule"/>
</dbReference>
<evidence type="ECO:0000259" key="2">
    <source>
        <dbReference type="PROSITE" id="PS50975"/>
    </source>
</evidence>
<evidence type="ECO:0000313" key="3">
    <source>
        <dbReference type="EMBL" id="HEN16647.1"/>
    </source>
</evidence>
<sequence length="354" mass="38421">MRVAVLEAVCAGLGGESPEPSLLAEGRAMWQAVIDDLLRVPDCTVDTVVNRRWLAVVANRPGLHVWQAEQIEETVACWDSALDDADAALVIAPEFGGALERWVAEAGQRRSLHVLNAEPAAIRLCADKLELARHLQAHDLPTIPTVAETWSAPPTFPCVLKPRDGAGSWLVRRVDGEAEWRRWRRDYAAGNTEPLRQPYVAGRALSVAGWFGDGVVDWLPVGEQRLSKDGGFRYLGGRLPAELSDADAAAVLRLAQSAAATIPGLRGYIGFDILWPAGSSGPPLLVEINPRFTTSYVGYRALIKDNLMERWLARPLPLRFGTGARGSGRGGLSIAADCHVEFDASGSYRMVSRS</sequence>
<dbReference type="Pfam" id="PF02655">
    <property type="entry name" value="ATP-grasp_3"/>
    <property type="match status" value="1"/>
</dbReference>
<dbReference type="PIRSF" id="PIRSF016766">
    <property type="entry name" value="UCP016766_ATPgrasp"/>
    <property type="match status" value="1"/>
</dbReference>
<dbReference type="Pfam" id="PF18301">
    <property type="entry name" value="preATP-grasp_3"/>
    <property type="match status" value="1"/>
</dbReference>
<keyword evidence="1" id="KW-0547">Nucleotide-binding</keyword>
<dbReference type="GO" id="GO:0046872">
    <property type="term" value="F:metal ion binding"/>
    <property type="evidence" value="ECO:0007669"/>
    <property type="project" value="InterPro"/>
</dbReference>
<dbReference type="InterPro" id="IPR013815">
    <property type="entry name" value="ATP_grasp_subdomain_1"/>
</dbReference>
<dbReference type="Gene3D" id="3.30.470.20">
    <property type="entry name" value="ATP-grasp fold, B domain"/>
    <property type="match status" value="1"/>
</dbReference>
<dbReference type="AlphaFoldDB" id="A0A7C2K2L1"/>
<dbReference type="Gene3D" id="3.30.1490.20">
    <property type="entry name" value="ATP-grasp fold, A domain"/>
    <property type="match status" value="1"/>
</dbReference>
<organism evidence="3">
    <name type="scientific">Schlesneria paludicola</name>
    <dbReference type="NCBI Taxonomy" id="360056"/>
    <lineage>
        <taxon>Bacteria</taxon>
        <taxon>Pseudomonadati</taxon>
        <taxon>Planctomycetota</taxon>
        <taxon>Planctomycetia</taxon>
        <taxon>Planctomycetales</taxon>
        <taxon>Planctomycetaceae</taxon>
        <taxon>Schlesneria</taxon>
    </lineage>
</organism>
<dbReference type="InterPro" id="IPR011761">
    <property type="entry name" value="ATP-grasp"/>
</dbReference>
<dbReference type="PROSITE" id="PS50975">
    <property type="entry name" value="ATP_GRASP"/>
    <property type="match status" value="1"/>
</dbReference>
<evidence type="ECO:0000256" key="1">
    <source>
        <dbReference type="PROSITE-ProRule" id="PRU00409"/>
    </source>
</evidence>
<dbReference type="InterPro" id="IPR040803">
    <property type="entry name" value="MfnD_preATP-grasp"/>
</dbReference>